<gene>
    <name evidence="2" type="ORF">ASPSYDRAFT_34803</name>
</gene>
<evidence type="ECO:0000256" key="1">
    <source>
        <dbReference type="SAM" id="Coils"/>
    </source>
</evidence>
<keyword evidence="1" id="KW-0175">Coiled coil</keyword>
<dbReference type="Proteomes" id="UP000184356">
    <property type="component" value="Unassembled WGS sequence"/>
</dbReference>
<reference evidence="3" key="1">
    <citation type="journal article" date="2017" name="Genome Biol.">
        <title>Comparative genomics reveals high biological diversity and specific adaptations in the industrially and medically important fungal genus Aspergillus.</title>
        <authorList>
            <person name="de Vries R.P."/>
            <person name="Riley R."/>
            <person name="Wiebenga A."/>
            <person name="Aguilar-Osorio G."/>
            <person name="Amillis S."/>
            <person name="Uchima C.A."/>
            <person name="Anderluh G."/>
            <person name="Asadollahi M."/>
            <person name="Askin M."/>
            <person name="Barry K."/>
            <person name="Battaglia E."/>
            <person name="Bayram O."/>
            <person name="Benocci T."/>
            <person name="Braus-Stromeyer S.A."/>
            <person name="Caldana C."/>
            <person name="Canovas D."/>
            <person name="Cerqueira G.C."/>
            <person name="Chen F."/>
            <person name="Chen W."/>
            <person name="Choi C."/>
            <person name="Clum A."/>
            <person name="Dos Santos R.A."/>
            <person name="Damasio A.R."/>
            <person name="Diallinas G."/>
            <person name="Emri T."/>
            <person name="Fekete E."/>
            <person name="Flipphi M."/>
            <person name="Freyberg S."/>
            <person name="Gallo A."/>
            <person name="Gournas C."/>
            <person name="Habgood R."/>
            <person name="Hainaut M."/>
            <person name="Harispe M.L."/>
            <person name="Henrissat B."/>
            <person name="Hilden K.S."/>
            <person name="Hope R."/>
            <person name="Hossain A."/>
            <person name="Karabika E."/>
            <person name="Karaffa L."/>
            <person name="Karanyi Z."/>
            <person name="Krasevec N."/>
            <person name="Kuo A."/>
            <person name="Kusch H."/>
            <person name="LaButti K."/>
            <person name="Lagendijk E.L."/>
            <person name="Lapidus A."/>
            <person name="Levasseur A."/>
            <person name="Lindquist E."/>
            <person name="Lipzen A."/>
            <person name="Logrieco A.F."/>
            <person name="MacCabe A."/>
            <person name="Maekelae M.R."/>
            <person name="Malavazi I."/>
            <person name="Melin P."/>
            <person name="Meyer V."/>
            <person name="Mielnichuk N."/>
            <person name="Miskei M."/>
            <person name="Molnar A.P."/>
            <person name="Mule G."/>
            <person name="Ngan C.Y."/>
            <person name="Orejas M."/>
            <person name="Orosz E."/>
            <person name="Ouedraogo J.P."/>
            <person name="Overkamp K.M."/>
            <person name="Park H.-S."/>
            <person name="Perrone G."/>
            <person name="Piumi F."/>
            <person name="Punt P.J."/>
            <person name="Ram A.F."/>
            <person name="Ramon A."/>
            <person name="Rauscher S."/>
            <person name="Record E."/>
            <person name="Riano-Pachon D.M."/>
            <person name="Robert V."/>
            <person name="Roehrig J."/>
            <person name="Ruller R."/>
            <person name="Salamov A."/>
            <person name="Salih N.S."/>
            <person name="Samson R.A."/>
            <person name="Sandor E."/>
            <person name="Sanguinetti M."/>
            <person name="Schuetze T."/>
            <person name="Sepcic K."/>
            <person name="Shelest E."/>
            <person name="Sherlock G."/>
            <person name="Sophianopoulou V."/>
            <person name="Squina F.M."/>
            <person name="Sun H."/>
            <person name="Susca A."/>
            <person name="Todd R.B."/>
            <person name="Tsang A."/>
            <person name="Unkles S.E."/>
            <person name="van de Wiele N."/>
            <person name="van Rossen-Uffink D."/>
            <person name="Oliveira J.V."/>
            <person name="Vesth T.C."/>
            <person name="Visser J."/>
            <person name="Yu J.-H."/>
            <person name="Zhou M."/>
            <person name="Andersen M.R."/>
            <person name="Archer D.B."/>
            <person name="Baker S.E."/>
            <person name="Benoit I."/>
            <person name="Brakhage A.A."/>
            <person name="Braus G.H."/>
            <person name="Fischer R."/>
            <person name="Frisvad J.C."/>
            <person name="Goldman G.H."/>
            <person name="Houbraken J."/>
            <person name="Oakley B."/>
            <person name="Pocsi I."/>
            <person name="Scazzocchio C."/>
            <person name="Seiboth B."/>
            <person name="vanKuyk P.A."/>
            <person name="Wortman J."/>
            <person name="Dyer P.S."/>
            <person name="Grigoriev I.V."/>
        </authorList>
    </citation>
    <scope>NUCLEOTIDE SEQUENCE [LARGE SCALE GENOMIC DNA]</scope>
    <source>
        <strain evidence="3">CBS 593.65</strain>
    </source>
</reference>
<dbReference type="VEuPathDB" id="FungiDB:ASPSYDRAFT_34803"/>
<accession>A0A1L9T6I0</accession>
<organism evidence="2 3">
    <name type="scientific">Aspergillus sydowii CBS 593.65</name>
    <dbReference type="NCBI Taxonomy" id="1036612"/>
    <lineage>
        <taxon>Eukaryota</taxon>
        <taxon>Fungi</taxon>
        <taxon>Dikarya</taxon>
        <taxon>Ascomycota</taxon>
        <taxon>Pezizomycotina</taxon>
        <taxon>Eurotiomycetes</taxon>
        <taxon>Eurotiomycetidae</taxon>
        <taxon>Eurotiales</taxon>
        <taxon>Aspergillaceae</taxon>
        <taxon>Aspergillus</taxon>
        <taxon>Aspergillus subgen. Nidulantes</taxon>
    </lineage>
</organism>
<protein>
    <submittedName>
        <fullName evidence="2">Uncharacterized protein</fullName>
    </submittedName>
</protein>
<feature type="coiled-coil region" evidence="1">
    <location>
        <begin position="39"/>
        <end position="66"/>
    </location>
</feature>
<evidence type="ECO:0000313" key="2">
    <source>
        <dbReference type="EMBL" id="OJJ54985.1"/>
    </source>
</evidence>
<evidence type="ECO:0000313" key="3">
    <source>
        <dbReference type="Proteomes" id="UP000184356"/>
    </source>
</evidence>
<dbReference type="AlphaFoldDB" id="A0A1L9T6I0"/>
<dbReference type="OrthoDB" id="4501024at2759"/>
<proteinExistence type="predicted"/>
<keyword evidence="3" id="KW-1185">Reference proteome</keyword>
<dbReference type="EMBL" id="KV878593">
    <property type="protein sequence ID" value="OJJ54985.1"/>
    <property type="molecule type" value="Genomic_DNA"/>
</dbReference>
<name>A0A1L9T6I0_9EURO</name>
<dbReference type="RefSeq" id="XP_040698791.1">
    <property type="nucleotide sequence ID" value="XM_040845283.1"/>
</dbReference>
<dbReference type="GeneID" id="63761356"/>
<sequence>MGIPCPYEATSTAKLLGGRVRLLTLLLVKRTLEAQEAFAASLYEENRTLKEQAAKLQKEKLAAAERSRRQEQLLLEARNEGSRKDEQHHQELNRLCTHLQALQAGPVGPTDDQVRERMRRLVFELDSWVRSNFRDRGRLASITDSEEFPCTSAQRRAWIHVHVVDLVHHLIFSPPRFGMNDPFGQCITNVEDSVKETSSQTVFQNWKMATGAALEQLTSEQQSGTLVYIIDQIERKLGRAASTGSVRRKQQLRVFLEHCVSFKNILVRQPDKFSFIRSQPGVDFVAGVMENFGGNGDNGNSVRLSLWPALVKHDGTAPYVIIDPELVWTGD</sequence>